<proteinExistence type="predicted"/>
<dbReference type="GO" id="GO:0005506">
    <property type="term" value="F:iron ion binding"/>
    <property type="evidence" value="ECO:0007669"/>
    <property type="project" value="UniProtKB-ARBA"/>
</dbReference>
<evidence type="ECO:0000313" key="2">
    <source>
        <dbReference type="EMBL" id="EQB05441.1"/>
    </source>
</evidence>
<dbReference type="InterPro" id="IPR008775">
    <property type="entry name" value="Phytyl_CoA_dOase-like"/>
</dbReference>
<accession>T0GNK9</accession>
<dbReference type="Pfam" id="PF05721">
    <property type="entry name" value="PhyH"/>
    <property type="match status" value="1"/>
</dbReference>
<comment type="cofactor">
    <cofactor evidence="1">
        <name>Fe(2+)</name>
        <dbReference type="ChEBI" id="CHEBI:29033"/>
    </cofactor>
</comment>
<dbReference type="GO" id="GO:0016706">
    <property type="term" value="F:2-oxoglutarate-dependent dioxygenase activity"/>
    <property type="evidence" value="ECO:0007669"/>
    <property type="project" value="UniProtKB-ARBA"/>
</dbReference>
<dbReference type="EMBL" id="ATIB01000025">
    <property type="protein sequence ID" value="EQB05441.1"/>
    <property type="molecule type" value="Genomic_DNA"/>
</dbReference>
<protein>
    <recommendedName>
        <fullName evidence="4">Phytanoyl-CoA dioxygenase</fullName>
    </recommendedName>
</protein>
<comment type="caution">
    <text evidence="2">The sequence shown here is derived from an EMBL/GenBank/DDBJ whole genome shotgun (WGS) entry which is preliminary data.</text>
</comment>
<dbReference type="PATRIC" id="fig|1114964.3.peg.517"/>
<gene>
    <name evidence="2" type="ORF">L485_02745</name>
</gene>
<dbReference type="SUPFAM" id="SSF51197">
    <property type="entry name" value="Clavaminate synthase-like"/>
    <property type="match status" value="1"/>
</dbReference>
<dbReference type="Gene3D" id="2.60.120.620">
    <property type="entry name" value="q2cbj1_9rhob like domain"/>
    <property type="match status" value="1"/>
</dbReference>
<evidence type="ECO:0000313" key="3">
    <source>
        <dbReference type="Proteomes" id="UP000015524"/>
    </source>
</evidence>
<dbReference type="eggNOG" id="COG5285">
    <property type="taxonomic scope" value="Bacteria"/>
</dbReference>
<dbReference type="PANTHER" id="PTHR20883:SF48">
    <property type="entry name" value="ECTOINE DIOXYGENASE"/>
    <property type="match status" value="1"/>
</dbReference>
<name>T0GNK9_9SPHN</name>
<dbReference type="PANTHER" id="PTHR20883">
    <property type="entry name" value="PHYTANOYL-COA DIOXYGENASE DOMAIN CONTAINING 1"/>
    <property type="match status" value="1"/>
</dbReference>
<sequence>MATKIASATLGSEPHRSLCETLLAEGFCVVPNLMPVSDVALLAADLAPHFDATPFCEGGFYGARTKRFGSLLKRSRHAPAFIQHPQIIEMAQAVLGTWCDTIQLNLAQALELHPGALPQFPHRDQDMWGGQTGEIEYLINVMWPFTDYRADNGTTLIWPNSHAVNALNPEPPEKPVAVECSPGSAIVFLGSTLHGAGGNQSCDVRRGMIVSYCLGWLKPYENQWLVYPPEVARTFAPSLAALIGYQQHRPNLGNYEGRCPSILLGDERLDHLGAIDALRPDQAAALEEFLEGQRRLRPASRKS</sequence>
<keyword evidence="3" id="KW-1185">Reference proteome</keyword>
<dbReference type="AlphaFoldDB" id="T0GNK9"/>
<dbReference type="Proteomes" id="UP000015524">
    <property type="component" value="Unassembled WGS sequence"/>
</dbReference>
<evidence type="ECO:0000256" key="1">
    <source>
        <dbReference type="ARBA" id="ARBA00001954"/>
    </source>
</evidence>
<organism evidence="2 3">
    <name type="scientific">Sphingobium baderi LL03</name>
    <dbReference type="NCBI Taxonomy" id="1114964"/>
    <lineage>
        <taxon>Bacteria</taxon>
        <taxon>Pseudomonadati</taxon>
        <taxon>Pseudomonadota</taxon>
        <taxon>Alphaproteobacteria</taxon>
        <taxon>Sphingomonadales</taxon>
        <taxon>Sphingomonadaceae</taxon>
        <taxon>Sphingobium</taxon>
    </lineage>
</organism>
<dbReference type="RefSeq" id="WP_021243528.1">
    <property type="nucleotide sequence ID" value="NZ_ATIB01000025.1"/>
</dbReference>
<evidence type="ECO:0008006" key="4">
    <source>
        <dbReference type="Google" id="ProtNLM"/>
    </source>
</evidence>
<reference evidence="2 3" key="1">
    <citation type="journal article" date="2013" name="Genome Announc.">
        <title>Draft Genome Sequence of a Hexachlorocyclohexane-Degrading Bacterium, Sphingobium baderi Strain LL03T.</title>
        <authorList>
            <person name="Kaur J."/>
            <person name="Verma H."/>
            <person name="Tripathi C."/>
            <person name="Khurana J.P."/>
            <person name="Lal R."/>
        </authorList>
    </citation>
    <scope>NUCLEOTIDE SEQUENCE [LARGE SCALE GENOMIC DNA]</scope>
    <source>
        <strain evidence="2 3">LL03</strain>
    </source>
</reference>